<evidence type="ECO:0000256" key="4">
    <source>
        <dbReference type="ARBA" id="ARBA00023136"/>
    </source>
</evidence>
<dbReference type="Proteomes" id="UP000233200">
    <property type="component" value="Unplaced"/>
</dbReference>
<proteinExistence type="inferred from homology"/>
<dbReference type="GeneTree" id="ENSGT00940000155147"/>
<name>A0A2K6Q0V6_RHIRO</name>
<keyword evidence="5" id="KW-0187">Copper transport</keyword>
<dbReference type="STRING" id="61622.ENSRROP00000022412"/>
<keyword evidence="5" id="KW-0186">Copper</keyword>
<sequence>MNHSHHMGMSYMGSNSTMQPSYHHPTTSASHSHDGGDSNMKMMMPVTFYFSFKNVELLFSGLVINTAGEMAGTFVAIARESLLCKSQVSIRYNSMPVPGPNGTILMETYKTVWQQMAELSSPPTTVLHIIQVVISYFLMLIFMTYNGYLYIAVTVGASTGYLLFSQKKAMVGDITEHCH</sequence>
<evidence type="ECO:0000256" key="2">
    <source>
        <dbReference type="ARBA" id="ARBA00022692"/>
    </source>
</evidence>
<keyword evidence="4 5" id="KW-0472">Membrane</keyword>
<keyword evidence="2 5" id="KW-0812">Transmembrane</keyword>
<evidence type="ECO:0000256" key="5">
    <source>
        <dbReference type="RuleBase" id="RU367022"/>
    </source>
</evidence>
<evidence type="ECO:0000313" key="7">
    <source>
        <dbReference type="Proteomes" id="UP000233200"/>
    </source>
</evidence>
<reference evidence="6" key="2">
    <citation type="submission" date="2025-09" db="UniProtKB">
        <authorList>
            <consortium name="Ensembl"/>
        </authorList>
    </citation>
    <scope>IDENTIFICATION</scope>
</reference>
<keyword evidence="3 5" id="KW-1133">Transmembrane helix</keyword>
<feature type="transmembrane region" description="Helical" evidence="5">
    <location>
        <begin position="148"/>
        <end position="164"/>
    </location>
</feature>
<organism evidence="6 7">
    <name type="scientific">Rhinopithecus roxellana</name>
    <name type="common">Golden snub-nosed monkey</name>
    <name type="synonym">Pygathrix roxellana</name>
    <dbReference type="NCBI Taxonomy" id="61622"/>
    <lineage>
        <taxon>Eukaryota</taxon>
        <taxon>Metazoa</taxon>
        <taxon>Chordata</taxon>
        <taxon>Craniata</taxon>
        <taxon>Vertebrata</taxon>
        <taxon>Euteleostomi</taxon>
        <taxon>Mammalia</taxon>
        <taxon>Eutheria</taxon>
        <taxon>Euarchontoglires</taxon>
        <taxon>Primates</taxon>
        <taxon>Haplorrhini</taxon>
        <taxon>Catarrhini</taxon>
        <taxon>Cercopithecidae</taxon>
        <taxon>Colobinae</taxon>
        <taxon>Rhinopithecus</taxon>
    </lineage>
</organism>
<evidence type="ECO:0000313" key="6">
    <source>
        <dbReference type="Ensembl" id="ENSRROP00000022412.1"/>
    </source>
</evidence>
<dbReference type="OMA" id="GDITEHC"/>
<reference evidence="6" key="1">
    <citation type="submission" date="2025-08" db="UniProtKB">
        <authorList>
            <consortium name="Ensembl"/>
        </authorList>
    </citation>
    <scope>IDENTIFICATION</scope>
</reference>
<comment type="similarity">
    <text evidence="5">Belongs to the copper transporter (Ctr) (TC 1.A.56) family. SLC31A subfamily.</text>
</comment>
<dbReference type="Ensembl" id="ENSRROT00000046609.1">
    <property type="protein sequence ID" value="ENSRROP00000022412.1"/>
    <property type="gene ID" value="ENSRROG00000035067.1"/>
</dbReference>
<keyword evidence="5" id="KW-0406">Ion transport</keyword>
<dbReference type="PANTHER" id="PTHR12483">
    <property type="entry name" value="SOLUTE CARRIER FAMILY 31 COPPER TRANSPORTERS"/>
    <property type="match status" value="1"/>
</dbReference>
<evidence type="ECO:0000256" key="1">
    <source>
        <dbReference type="ARBA" id="ARBA00004107"/>
    </source>
</evidence>
<keyword evidence="7" id="KW-1185">Reference proteome</keyword>
<protein>
    <recommendedName>
        <fullName evidence="5">Copper transport protein</fullName>
    </recommendedName>
</protein>
<evidence type="ECO:0000256" key="3">
    <source>
        <dbReference type="ARBA" id="ARBA00022989"/>
    </source>
</evidence>
<comment type="subcellular location">
    <subcellularLocation>
        <location evidence="1">Late endosome membrane</location>
        <topology evidence="1">Multi-pass membrane protein</topology>
    </subcellularLocation>
    <subcellularLocation>
        <location evidence="5">Membrane</location>
        <topology evidence="5">Multi-pass membrane protein</topology>
    </subcellularLocation>
</comment>
<dbReference type="Pfam" id="PF04145">
    <property type="entry name" value="Ctr"/>
    <property type="match status" value="1"/>
</dbReference>
<dbReference type="GO" id="GO:0005375">
    <property type="term" value="F:copper ion transmembrane transporter activity"/>
    <property type="evidence" value="ECO:0007669"/>
    <property type="project" value="UniProtKB-UniRule"/>
</dbReference>
<dbReference type="InterPro" id="IPR007274">
    <property type="entry name" value="Cop_transporter"/>
</dbReference>
<accession>A0A2K6Q0V6</accession>
<keyword evidence="5" id="KW-0813">Transport</keyword>
<dbReference type="GO" id="GO:0031902">
    <property type="term" value="C:late endosome membrane"/>
    <property type="evidence" value="ECO:0007669"/>
    <property type="project" value="UniProtKB-SubCell"/>
</dbReference>
<dbReference type="AlphaFoldDB" id="A0A2K6Q0V6"/>
<dbReference type="PANTHER" id="PTHR12483:SF95">
    <property type="entry name" value="COPPER TRANSPORT PROTEIN"/>
    <property type="match status" value="1"/>
</dbReference>